<sequence length="199" mass="21867">MIVFFLSAIFGISEYKFLVHAQSSEQTAPPSLSSRRQLLERCIQLLADPTLNIRPSFEVSNSAERCLATALKIEKLSAESSRSQLVIAQSSLLVGKEAAAIGAISNSQKLAPSEGWLAAHRVRLLVPLIPSLTPEAQSAFTQDASVLLASAEYSWVLPQIYVGQKSLRPYLQSIVEELPEFQKQVFLNQLARRAEQTNG</sequence>
<accession>A0AAE3IVV3</accession>
<protein>
    <submittedName>
        <fullName evidence="1">Uncharacterized protein</fullName>
    </submittedName>
</protein>
<proteinExistence type="predicted"/>
<gene>
    <name evidence="1" type="ORF">OH136_00995</name>
</gene>
<comment type="caution">
    <text evidence="1">The sequence shown here is derived from an EMBL/GenBank/DDBJ whole genome shotgun (WGS) entry which is preliminary data.</text>
</comment>
<dbReference type="AlphaFoldDB" id="A0AAE3IVV3"/>
<dbReference type="EMBL" id="JAOYFC010000001">
    <property type="protein sequence ID" value="MCV6823117.1"/>
    <property type="molecule type" value="Genomic_DNA"/>
</dbReference>
<name>A0AAE3IVV3_9RHOB</name>
<keyword evidence="2" id="KW-1185">Reference proteome</keyword>
<organism evidence="1 2">
    <name type="scientific">Halocynthiibacter halioticoli</name>
    <dbReference type="NCBI Taxonomy" id="2986804"/>
    <lineage>
        <taxon>Bacteria</taxon>
        <taxon>Pseudomonadati</taxon>
        <taxon>Pseudomonadota</taxon>
        <taxon>Alphaproteobacteria</taxon>
        <taxon>Rhodobacterales</taxon>
        <taxon>Paracoccaceae</taxon>
        <taxon>Halocynthiibacter</taxon>
    </lineage>
</organism>
<evidence type="ECO:0000313" key="2">
    <source>
        <dbReference type="Proteomes" id="UP001208041"/>
    </source>
</evidence>
<reference evidence="1" key="1">
    <citation type="submission" date="2022-10" db="EMBL/GenBank/DDBJ databases">
        <authorList>
            <person name="Yue Y."/>
        </authorList>
    </citation>
    <scope>NUCLEOTIDE SEQUENCE</scope>
    <source>
        <strain evidence="1">Z654</strain>
    </source>
</reference>
<evidence type="ECO:0000313" key="1">
    <source>
        <dbReference type="EMBL" id="MCV6823117.1"/>
    </source>
</evidence>
<dbReference type="Proteomes" id="UP001208041">
    <property type="component" value="Unassembled WGS sequence"/>
</dbReference>